<dbReference type="PANTHER" id="PTHR19857">
    <property type="entry name" value="MITOCHONDRIAL DIVISION PROTEIN 1-RELATED"/>
    <property type="match status" value="1"/>
</dbReference>
<dbReference type="Gene3D" id="2.130.10.10">
    <property type="entry name" value="YVTN repeat-like/Quinoprotein amine dehydrogenase"/>
    <property type="match status" value="1"/>
</dbReference>
<dbReference type="eggNOG" id="KOG0296">
    <property type="taxonomic scope" value="Eukaryota"/>
</dbReference>
<evidence type="ECO:0000313" key="3">
    <source>
        <dbReference type="EnsemblMetazoa" id="RPRC015403-PA"/>
    </source>
</evidence>
<sequence>MGSNGEEKMHSFGLERVESDNSVLDDLEFLNVDDMVEIDVDNDTEEMIEDEDDSEASNENDAIVPEVDHSSFTFNLRKGPVYACTFHPNGEILAGGCEEETLYVWNCDDSRILLEEKFQDSVTIIKFNYDGKYLVAVDMAGNFLCWKYSNNVFTKMNSMNFNEPCWLEWHPKANVFMLAEKESFCMWRIPTFEVKYFALDSPSQVGCFMPDGKNALIGCDEGYAIILDLSSFTLKAKLKPQELDPAHSIVSLDAHPDNCLVALGTKKGRVLLFTTKNPKLVGMLEIPETDNGNYIESIKFGHECLAGLIIVAFSNYLHVYDHSKLVLRHAILLSGIGTRLVCIEPYICIGTTKAVVDVCDCRSGLKKHSLQGHTKTIMDIALSKDGKRIMTSSDDNSVKIFYLESSSHLSSKIFTFNGMSAVP</sequence>
<dbReference type="AlphaFoldDB" id="T1IGI4"/>
<keyword evidence="4" id="KW-1185">Reference proteome</keyword>
<dbReference type="InterPro" id="IPR036322">
    <property type="entry name" value="WD40_repeat_dom_sf"/>
</dbReference>
<dbReference type="SMART" id="SM00320">
    <property type="entry name" value="WD40"/>
    <property type="match status" value="4"/>
</dbReference>
<protein>
    <recommendedName>
        <fullName evidence="5">Angio-associated migratory cell protein</fullName>
    </recommendedName>
</protein>
<dbReference type="FunCoup" id="T1IGI4">
    <property type="interactions" value="1746"/>
</dbReference>
<dbReference type="InterPro" id="IPR051179">
    <property type="entry name" value="WD_repeat_multifunction"/>
</dbReference>
<name>T1IGI4_RHOPR</name>
<dbReference type="InterPro" id="IPR015943">
    <property type="entry name" value="WD40/YVTN_repeat-like_dom_sf"/>
</dbReference>
<dbReference type="EnsemblMetazoa" id="RPRC015403-RA">
    <property type="protein sequence ID" value="RPRC015403-PA"/>
    <property type="gene ID" value="RPRC015403"/>
</dbReference>
<dbReference type="PROSITE" id="PS50082">
    <property type="entry name" value="WD_REPEATS_2"/>
    <property type="match status" value="2"/>
</dbReference>
<dbReference type="STRING" id="13249.T1IGI4"/>
<reference evidence="3" key="1">
    <citation type="submission" date="2015-05" db="UniProtKB">
        <authorList>
            <consortium name="EnsemblMetazoa"/>
        </authorList>
    </citation>
    <scope>IDENTIFICATION</scope>
</reference>
<dbReference type="InterPro" id="IPR001680">
    <property type="entry name" value="WD40_rpt"/>
</dbReference>
<dbReference type="PROSITE" id="PS50294">
    <property type="entry name" value="WD_REPEATS_REGION"/>
    <property type="match status" value="1"/>
</dbReference>
<proteinExistence type="predicted"/>
<dbReference type="GeneID" id="141455946"/>
<evidence type="ECO:0008006" key="5">
    <source>
        <dbReference type="Google" id="ProtNLM"/>
    </source>
</evidence>
<dbReference type="EMBL" id="ACPB03001109">
    <property type="status" value="NOT_ANNOTATED_CDS"/>
    <property type="molecule type" value="Genomic_DNA"/>
</dbReference>
<dbReference type="HOGENOM" id="CLU_000288_57_9_1"/>
<keyword evidence="2" id="KW-0677">Repeat</keyword>
<organism evidence="3 4">
    <name type="scientific">Rhodnius prolixus</name>
    <name type="common">Triatomid bug</name>
    <dbReference type="NCBI Taxonomy" id="13249"/>
    <lineage>
        <taxon>Eukaryota</taxon>
        <taxon>Metazoa</taxon>
        <taxon>Ecdysozoa</taxon>
        <taxon>Arthropoda</taxon>
        <taxon>Hexapoda</taxon>
        <taxon>Insecta</taxon>
        <taxon>Pterygota</taxon>
        <taxon>Neoptera</taxon>
        <taxon>Paraneoptera</taxon>
        <taxon>Hemiptera</taxon>
        <taxon>Heteroptera</taxon>
        <taxon>Panheteroptera</taxon>
        <taxon>Cimicomorpha</taxon>
        <taxon>Reduviidae</taxon>
        <taxon>Triatominae</taxon>
        <taxon>Rhodnius</taxon>
    </lineage>
</organism>
<evidence type="ECO:0000256" key="1">
    <source>
        <dbReference type="ARBA" id="ARBA00022574"/>
    </source>
</evidence>
<dbReference type="OMA" id="GPDEVMW"/>
<dbReference type="PANTHER" id="PTHR19857:SF8">
    <property type="entry name" value="ANGIO-ASSOCIATED MIGRATORY CELL PROTEIN"/>
    <property type="match status" value="1"/>
</dbReference>
<dbReference type="InParanoid" id="T1IGI4"/>
<dbReference type="RefSeq" id="XP_073987564.1">
    <property type="nucleotide sequence ID" value="XM_074131463.1"/>
</dbReference>
<dbReference type="Pfam" id="PF00400">
    <property type="entry name" value="WD40"/>
    <property type="match status" value="2"/>
</dbReference>
<keyword evidence="1" id="KW-0853">WD repeat</keyword>
<dbReference type="SUPFAM" id="SSF50978">
    <property type="entry name" value="WD40 repeat-like"/>
    <property type="match status" value="1"/>
</dbReference>
<evidence type="ECO:0000313" key="4">
    <source>
        <dbReference type="Proteomes" id="UP000015103"/>
    </source>
</evidence>
<evidence type="ECO:0000256" key="2">
    <source>
        <dbReference type="ARBA" id="ARBA00022737"/>
    </source>
</evidence>
<accession>T1IGI4</accession>
<dbReference type="VEuPathDB" id="VectorBase:RPRC015403"/>
<dbReference type="Proteomes" id="UP000015103">
    <property type="component" value="Unassembled WGS sequence"/>
</dbReference>